<feature type="region of interest" description="Disordered" evidence="1">
    <location>
        <begin position="97"/>
        <end position="120"/>
    </location>
</feature>
<dbReference type="AlphaFoldDB" id="A9VBJ8"/>
<feature type="compositionally biased region" description="Basic and acidic residues" evidence="1">
    <location>
        <begin position="42"/>
        <end position="53"/>
    </location>
</feature>
<sequence>MSDETQQVAAAAAEIAADSSVSASEIASGEIKSKPQQKKGGNKKDKKEKKDKAQAGQSASVPEPPAYIGFREDIFEELWAEQQKELAERESKAITITLPDGKQVPGETWRTSPYDIAKGI</sequence>
<name>A9VBJ8_MONBE</name>
<dbReference type="EMBL" id="CH991577">
    <property type="protein sequence ID" value="EDQ85111.1"/>
    <property type="molecule type" value="Genomic_DNA"/>
</dbReference>
<dbReference type="Proteomes" id="UP000001357">
    <property type="component" value="Unassembled WGS sequence"/>
</dbReference>
<evidence type="ECO:0000313" key="2">
    <source>
        <dbReference type="EMBL" id="EDQ85111.1"/>
    </source>
</evidence>
<feature type="non-terminal residue" evidence="2">
    <location>
        <position position="120"/>
    </location>
</feature>
<dbReference type="InParanoid" id="A9VBJ8"/>
<dbReference type="GeneID" id="5895358"/>
<dbReference type="RefSeq" id="XP_001750115.1">
    <property type="nucleotide sequence ID" value="XM_001750063.1"/>
</dbReference>
<feature type="compositionally biased region" description="Low complexity" evidence="1">
    <location>
        <begin position="8"/>
        <end position="28"/>
    </location>
</feature>
<dbReference type="InterPro" id="IPR012675">
    <property type="entry name" value="Beta-grasp_dom_sf"/>
</dbReference>
<dbReference type="Gene3D" id="3.10.20.30">
    <property type="match status" value="1"/>
</dbReference>
<evidence type="ECO:0000256" key="1">
    <source>
        <dbReference type="SAM" id="MobiDB-lite"/>
    </source>
</evidence>
<accession>A9VBJ8</accession>
<evidence type="ECO:0008006" key="4">
    <source>
        <dbReference type="Google" id="ProtNLM"/>
    </source>
</evidence>
<reference evidence="2 3" key="1">
    <citation type="journal article" date="2008" name="Nature">
        <title>The genome of the choanoflagellate Monosiga brevicollis and the origin of metazoans.</title>
        <authorList>
            <consortium name="JGI Sequencing"/>
            <person name="King N."/>
            <person name="Westbrook M.J."/>
            <person name="Young S.L."/>
            <person name="Kuo A."/>
            <person name="Abedin M."/>
            <person name="Chapman J."/>
            <person name="Fairclough S."/>
            <person name="Hellsten U."/>
            <person name="Isogai Y."/>
            <person name="Letunic I."/>
            <person name="Marr M."/>
            <person name="Pincus D."/>
            <person name="Putnam N."/>
            <person name="Rokas A."/>
            <person name="Wright K.J."/>
            <person name="Zuzow R."/>
            <person name="Dirks W."/>
            <person name="Good M."/>
            <person name="Goodstein D."/>
            <person name="Lemons D."/>
            <person name="Li W."/>
            <person name="Lyons J.B."/>
            <person name="Morris A."/>
            <person name="Nichols S."/>
            <person name="Richter D.J."/>
            <person name="Salamov A."/>
            <person name="Bork P."/>
            <person name="Lim W.A."/>
            <person name="Manning G."/>
            <person name="Miller W.T."/>
            <person name="McGinnis W."/>
            <person name="Shapiro H."/>
            <person name="Tjian R."/>
            <person name="Grigoriev I.V."/>
            <person name="Rokhsar D."/>
        </authorList>
    </citation>
    <scope>NUCLEOTIDE SEQUENCE [LARGE SCALE GENOMIC DNA]</scope>
    <source>
        <strain evidence="3">MX1 / ATCC 50154</strain>
    </source>
</reference>
<keyword evidence="3" id="KW-1185">Reference proteome</keyword>
<protein>
    <recommendedName>
        <fullName evidence="4">TGS domain-containing protein</fullName>
    </recommendedName>
</protein>
<gene>
    <name evidence="2" type="ORF">MONBRDRAFT_12212</name>
</gene>
<dbReference type="STRING" id="81824.A9VBJ8"/>
<feature type="region of interest" description="Disordered" evidence="1">
    <location>
        <begin position="1"/>
        <end position="66"/>
    </location>
</feature>
<organism evidence="2 3">
    <name type="scientific">Monosiga brevicollis</name>
    <name type="common">Choanoflagellate</name>
    <dbReference type="NCBI Taxonomy" id="81824"/>
    <lineage>
        <taxon>Eukaryota</taxon>
        <taxon>Choanoflagellata</taxon>
        <taxon>Craspedida</taxon>
        <taxon>Salpingoecidae</taxon>
        <taxon>Monosiga</taxon>
    </lineage>
</organism>
<dbReference type="KEGG" id="mbr:MONBRDRAFT_12212"/>
<proteinExistence type="predicted"/>
<evidence type="ECO:0000313" key="3">
    <source>
        <dbReference type="Proteomes" id="UP000001357"/>
    </source>
</evidence>